<evidence type="ECO:0000313" key="4">
    <source>
        <dbReference type="EMBL" id="KAJ7017293.1"/>
    </source>
</evidence>
<feature type="domain" description="CoA-binding" evidence="3">
    <location>
        <begin position="34"/>
        <end position="127"/>
    </location>
</feature>
<gene>
    <name evidence="4" type="ORF">C8F04DRAFT_1337138</name>
</gene>
<proteinExistence type="predicted"/>
<dbReference type="AlphaFoldDB" id="A0AAD6RXQ8"/>
<dbReference type="InterPro" id="IPR036291">
    <property type="entry name" value="NAD(P)-bd_dom_sf"/>
</dbReference>
<feature type="signal peptide" evidence="2">
    <location>
        <begin position="1"/>
        <end position="20"/>
    </location>
</feature>
<evidence type="ECO:0000259" key="3">
    <source>
        <dbReference type="SMART" id="SM00881"/>
    </source>
</evidence>
<dbReference type="EMBL" id="JARJCM010000419">
    <property type="protein sequence ID" value="KAJ7017293.1"/>
    <property type="molecule type" value="Genomic_DNA"/>
</dbReference>
<evidence type="ECO:0000256" key="1">
    <source>
        <dbReference type="SAM" id="MobiDB-lite"/>
    </source>
</evidence>
<accession>A0AAD6RXQ8</accession>
<dbReference type="Proteomes" id="UP001218188">
    <property type="component" value="Unassembled WGS sequence"/>
</dbReference>
<feature type="chain" id="PRO_5042067970" evidence="2">
    <location>
        <begin position="21"/>
        <end position="181"/>
    </location>
</feature>
<sequence>MPSLVSALALLSVLPALCAASTPSLLAESKKELFLSAPTFAVVGASDDETKFGTIVFKTMLEQGLDVVPINPFIPESQGVSCLGSLAELADPARTSISVVTQPAVTLEILRQASAIGIFSVWLQPGAEDDAVLEFIANSTMGVTTYIHSAAPLPGAARRSSESSPICTGGETPDLISTLAR</sequence>
<keyword evidence="5" id="KW-1185">Reference proteome</keyword>
<evidence type="ECO:0000313" key="5">
    <source>
        <dbReference type="Proteomes" id="UP001218188"/>
    </source>
</evidence>
<dbReference type="SUPFAM" id="SSF51735">
    <property type="entry name" value="NAD(P)-binding Rossmann-fold domains"/>
    <property type="match status" value="1"/>
</dbReference>
<dbReference type="SMART" id="SM00881">
    <property type="entry name" value="CoA_binding"/>
    <property type="match status" value="1"/>
</dbReference>
<keyword evidence="2" id="KW-0732">Signal</keyword>
<dbReference type="InterPro" id="IPR003781">
    <property type="entry name" value="CoA-bd"/>
</dbReference>
<dbReference type="Pfam" id="PF13380">
    <property type="entry name" value="CoA_binding_2"/>
    <property type="match status" value="1"/>
</dbReference>
<feature type="region of interest" description="Disordered" evidence="1">
    <location>
        <begin position="157"/>
        <end position="181"/>
    </location>
</feature>
<dbReference type="Gene3D" id="3.40.50.720">
    <property type="entry name" value="NAD(P)-binding Rossmann-like Domain"/>
    <property type="match status" value="1"/>
</dbReference>
<dbReference type="PANTHER" id="PTHR33303">
    <property type="entry name" value="CYTOPLASMIC PROTEIN-RELATED"/>
    <property type="match status" value="1"/>
</dbReference>
<name>A0AAD6RXQ8_9AGAR</name>
<evidence type="ECO:0000256" key="2">
    <source>
        <dbReference type="SAM" id="SignalP"/>
    </source>
</evidence>
<reference evidence="4" key="1">
    <citation type="submission" date="2023-03" db="EMBL/GenBank/DDBJ databases">
        <title>Massive genome expansion in bonnet fungi (Mycena s.s.) driven by repeated elements and novel gene families across ecological guilds.</title>
        <authorList>
            <consortium name="Lawrence Berkeley National Laboratory"/>
            <person name="Harder C.B."/>
            <person name="Miyauchi S."/>
            <person name="Viragh M."/>
            <person name="Kuo A."/>
            <person name="Thoen E."/>
            <person name="Andreopoulos B."/>
            <person name="Lu D."/>
            <person name="Skrede I."/>
            <person name="Drula E."/>
            <person name="Henrissat B."/>
            <person name="Morin E."/>
            <person name="Kohler A."/>
            <person name="Barry K."/>
            <person name="LaButti K."/>
            <person name="Morin E."/>
            <person name="Salamov A."/>
            <person name="Lipzen A."/>
            <person name="Mereny Z."/>
            <person name="Hegedus B."/>
            <person name="Baldrian P."/>
            <person name="Stursova M."/>
            <person name="Weitz H."/>
            <person name="Taylor A."/>
            <person name="Grigoriev I.V."/>
            <person name="Nagy L.G."/>
            <person name="Martin F."/>
            <person name="Kauserud H."/>
        </authorList>
    </citation>
    <scope>NUCLEOTIDE SEQUENCE</scope>
    <source>
        <strain evidence="4">CBHHK200</strain>
    </source>
</reference>
<protein>
    <submittedName>
        <fullName evidence="4">CoA binding domain-containing protein</fullName>
    </submittedName>
</protein>
<comment type="caution">
    <text evidence="4">The sequence shown here is derived from an EMBL/GenBank/DDBJ whole genome shotgun (WGS) entry which is preliminary data.</text>
</comment>
<organism evidence="4 5">
    <name type="scientific">Mycena alexandri</name>
    <dbReference type="NCBI Taxonomy" id="1745969"/>
    <lineage>
        <taxon>Eukaryota</taxon>
        <taxon>Fungi</taxon>
        <taxon>Dikarya</taxon>
        <taxon>Basidiomycota</taxon>
        <taxon>Agaricomycotina</taxon>
        <taxon>Agaricomycetes</taxon>
        <taxon>Agaricomycetidae</taxon>
        <taxon>Agaricales</taxon>
        <taxon>Marasmiineae</taxon>
        <taxon>Mycenaceae</taxon>
        <taxon>Mycena</taxon>
    </lineage>
</organism>
<dbReference type="PANTHER" id="PTHR33303:SF2">
    <property type="entry name" value="COA-BINDING DOMAIN-CONTAINING PROTEIN"/>
    <property type="match status" value="1"/>
</dbReference>